<accession>A0A0P9DN82</accession>
<sequence>MHTMPDHPATRTITGLDTMLAEIQFFLDHPRTQQNQWVAKGRIWKPVLEQAKMDLAAEAEHYSLLSEAYQAVWEVLRHLGLEIHQRDRTTWAYTWHGAPLVGAFASRAQALEAALRERMPTSEPPR</sequence>
<dbReference type="EMBL" id="LJCR01000006">
    <property type="protein sequence ID" value="KPV54927.1"/>
    <property type="molecule type" value="Genomic_DNA"/>
</dbReference>
<name>A0A0P9DN82_9CHLR</name>
<proteinExistence type="predicted"/>
<organism evidence="1 2">
    <name type="scientific">Kouleothrix aurantiaca</name>
    <dbReference type="NCBI Taxonomy" id="186479"/>
    <lineage>
        <taxon>Bacteria</taxon>
        <taxon>Bacillati</taxon>
        <taxon>Chloroflexota</taxon>
        <taxon>Chloroflexia</taxon>
        <taxon>Chloroflexales</taxon>
        <taxon>Roseiflexineae</taxon>
        <taxon>Roseiflexaceae</taxon>
        <taxon>Kouleothrix</taxon>
    </lineage>
</organism>
<comment type="caution">
    <text evidence="1">The sequence shown here is derived from an EMBL/GenBank/DDBJ whole genome shotgun (WGS) entry which is preliminary data.</text>
</comment>
<keyword evidence="2" id="KW-1185">Reference proteome</keyword>
<evidence type="ECO:0000313" key="1">
    <source>
        <dbReference type="EMBL" id="KPV54927.1"/>
    </source>
</evidence>
<dbReference type="Proteomes" id="UP000050509">
    <property type="component" value="Unassembled WGS sequence"/>
</dbReference>
<evidence type="ECO:0000313" key="2">
    <source>
        <dbReference type="Proteomes" id="UP000050509"/>
    </source>
</evidence>
<protein>
    <submittedName>
        <fullName evidence="1">Uncharacterized protein</fullName>
    </submittedName>
</protein>
<gene>
    <name evidence="1" type="ORF">SE17_00675</name>
</gene>
<reference evidence="1 2" key="1">
    <citation type="submission" date="2015-09" db="EMBL/GenBank/DDBJ databases">
        <title>Draft genome sequence of Kouleothrix aurantiaca JCM 19913.</title>
        <authorList>
            <person name="Hemp J."/>
        </authorList>
    </citation>
    <scope>NUCLEOTIDE SEQUENCE [LARGE SCALE GENOMIC DNA]</scope>
    <source>
        <strain evidence="1 2">COM-B</strain>
    </source>
</reference>
<dbReference type="AlphaFoldDB" id="A0A0P9DN82"/>